<dbReference type="RefSeq" id="WP_156898542.1">
    <property type="nucleotide sequence ID" value="NZ_LT670849.1"/>
</dbReference>
<dbReference type="EMBL" id="LT670849">
    <property type="protein sequence ID" value="SHN76976.1"/>
    <property type="molecule type" value="Genomic_DNA"/>
</dbReference>
<sequence>MRRLQHFLQQESNNRRLAGALAIVGHAVIALILLLGFFGQTEPALVAAIPVEIVMEEPAAASPPPVSAPNEKNVLQNIPAVADADKRAKAPRTARDVNGVDQPKQPGHDGGDPSANPAGLATPSAAGDLASGAASLPSWAVQPVGPAQQQAMAREPGEDELTAIKEPKLECGAKAKWLSPRTGTRKQAVVTGIATPAQALAMTRSSQVLADRRVSPNYATGMAAFAETWEGKTGVVLGTGLTVNVGDVIEFDEGHIDPSDPCQYIPNFAVSKH</sequence>
<proteinExistence type="predicted"/>
<keyword evidence="2" id="KW-0472">Membrane</keyword>
<keyword evidence="4" id="KW-1185">Reference proteome</keyword>
<evidence type="ECO:0000256" key="2">
    <source>
        <dbReference type="SAM" id="Phobius"/>
    </source>
</evidence>
<evidence type="ECO:0000256" key="1">
    <source>
        <dbReference type="SAM" id="MobiDB-lite"/>
    </source>
</evidence>
<name>A0A1M7U1X1_9BRAD</name>
<gene>
    <name evidence="3" type="ORF">SAMN05444170_3348</name>
</gene>
<evidence type="ECO:0000313" key="4">
    <source>
        <dbReference type="Proteomes" id="UP000184096"/>
    </source>
</evidence>
<feature type="region of interest" description="Disordered" evidence="1">
    <location>
        <begin position="80"/>
        <end position="131"/>
    </location>
</feature>
<reference evidence="4" key="1">
    <citation type="submission" date="2016-11" db="EMBL/GenBank/DDBJ databases">
        <authorList>
            <person name="Varghese N."/>
            <person name="Submissions S."/>
        </authorList>
    </citation>
    <scope>NUCLEOTIDE SEQUENCE [LARGE SCALE GENOMIC DNA]</scope>
    <source>
        <strain evidence="4">GAS401</strain>
    </source>
</reference>
<organism evidence="3 4">
    <name type="scientific">Bradyrhizobium erythrophlei</name>
    <dbReference type="NCBI Taxonomy" id="1437360"/>
    <lineage>
        <taxon>Bacteria</taxon>
        <taxon>Pseudomonadati</taxon>
        <taxon>Pseudomonadota</taxon>
        <taxon>Alphaproteobacteria</taxon>
        <taxon>Hyphomicrobiales</taxon>
        <taxon>Nitrobacteraceae</taxon>
        <taxon>Bradyrhizobium</taxon>
    </lineage>
</organism>
<protein>
    <submittedName>
        <fullName evidence="3">Uncharacterized protein</fullName>
    </submittedName>
</protein>
<keyword evidence="2" id="KW-0812">Transmembrane</keyword>
<evidence type="ECO:0000313" key="3">
    <source>
        <dbReference type="EMBL" id="SHN76976.1"/>
    </source>
</evidence>
<keyword evidence="2" id="KW-1133">Transmembrane helix</keyword>
<dbReference type="OrthoDB" id="5936191at2"/>
<dbReference type="Proteomes" id="UP000184096">
    <property type="component" value="Chromosome I"/>
</dbReference>
<feature type="transmembrane region" description="Helical" evidence="2">
    <location>
        <begin position="20"/>
        <end position="39"/>
    </location>
</feature>
<accession>A0A1M7U1X1</accession>
<dbReference type="AlphaFoldDB" id="A0A1M7U1X1"/>